<evidence type="ECO:0000256" key="1">
    <source>
        <dbReference type="SAM" id="MobiDB-lite"/>
    </source>
</evidence>
<protein>
    <recommendedName>
        <fullName evidence="4">Retrotransposon gag protein</fullName>
    </recommendedName>
</protein>
<keyword evidence="3" id="KW-1185">Reference proteome</keyword>
<dbReference type="AlphaFoldDB" id="A0A392NSE0"/>
<feature type="compositionally biased region" description="Polar residues" evidence="1">
    <location>
        <begin position="163"/>
        <end position="177"/>
    </location>
</feature>
<feature type="non-terminal residue" evidence="2">
    <location>
        <position position="278"/>
    </location>
</feature>
<organism evidence="2 3">
    <name type="scientific">Trifolium medium</name>
    <dbReference type="NCBI Taxonomy" id="97028"/>
    <lineage>
        <taxon>Eukaryota</taxon>
        <taxon>Viridiplantae</taxon>
        <taxon>Streptophyta</taxon>
        <taxon>Embryophyta</taxon>
        <taxon>Tracheophyta</taxon>
        <taxon>Spermatophyta</taxon>
        <taxon>Magnoliopsida</taxon>
        <taxon>eudicotyledons</taxon>
        <taxon>Gunneridae</taxon>
        <taxon>Pentapetalae</taxon>
        <taxon>rosids</taxon>
        <taxon>fabids</taxon>
        <taxon>Fabales</taxon>
        <taxon>Fabaceae</taxon>
        <taxon>Papilionoideae</taxon>
        <taxon>50 kb inversion clade</taxon>
        <taxon>NPAAA clade</taxon>
        <taxon>Hologalegina</taxon>
        <taxon>IRL clade</taxon>
        <taxon>Trifolieae</taxon>
        <taxon>Trifolium</taxon>
    </lineage>
</organism>
<reference evidence="2 3" key="1">
    <citation type="journal article" date="2018" name="Front. Plant Sci.">
        <title>Red Clover (Trifolium pratense) and Zigzag Clover (T. medium) - A Picture of Genomic Similarities and Differences.</title>
        <authorList>
            <person name="Dluhosova J."/>
            <person name="Istvanek J."/>
            <person name="Nedelnik J."/>
            <person name="Repkova J."/>
        </authorList>
    </citation>
    <scope>NUCLEOTIDE SEQUENCE [LARGE SCALE GENOMIC DNA]</scope>
    <source>
        <strain evidence="3">cv. 10/8</strain>
        <tissue evidence="2">Leaf</tissue>
    </source>
</reference>
<proteinExistence type="predicted"/>
<evidence type="ECO:0000313" key="2">
    <source>
        <dbReference type="EMBL" id="MCI02150.1"/>
    </source>
</evidence>
<dbReference type="EMBL" id="LXQA010048277">
    <property type="protein sequence ID" value="MCI02150.1"/>
    <property type="molecule type" value="Genomic_DNA"/>
</dbReference>
<evidence type="ECO:0008006" key="4">
    <source>
        <dbReference type="Google" id="ProtNLM"/>
    </source>
</evidence>
<name>A0A392NSE0_9FABA</name>
<comment type="caution">
    <text evidence="2">The sequence shown here is derived from an EMBL/GenBank/DDBJ whole genome shotgun (WGS) entry which is preliminary data.</text>
</comment>
<feature type="region of interest" description="Disordered" evidence="1">
    <location>
        <begin position="216"/>
        <end position="278"/>
    </location>
</feature>
<feature type="compositionally biased region" description="Polar residues" evidence="1">
    <location>
        <begin position="252"/>
        <end position="264"/>
    </location>
</feature>
<evidence type="ECO:0000313" key="3">
    <source>
        <dbReference type="Proteomes" id="UP000265520"/>
    </source>
</evidence>
<feature type="compositionally biased region" description="Polar residues" evidence="1">
    <location>
        <begin position="224"/>
        <end position="235"/>
    </location>
</feature>
<dbReference type="Proteomes" id="UP000265520">
    <property type="component" value="Unassembled WGS sequence"/>
</dbReference>
<feature type="region of interest" description="Disordered" evidence="1">
    <location>
        <begin position="163"/>
        <end position="182"/>
    </location>
</feature>
<sequence>MHEVSETAALAAQVAQIHNMMKTLMLPPALPEVASESVKLVADSAEVACVYCGGAHLFDDCPGNPVSVNYVGNFSKNNNPYSATYNPGWARHPNFSWANAQNQQKALDKPQNNSHQEAILKTVMQDTHKFVGEVKTQILSQGVSIKNLENQVGQIATALSSRPSVALPSTTKTPASTSDDKGKETCKVIYGLRSGREYERPSVGDIVTDAVQEDSVEPIVEDNSVPQPRQSLSPDTTKKKSGPEVEQKSTADKTTVATEATKPSSPVLVRERLRRAKE</sequence>
<feature type="compositionally biased region" description="Basic and acidic residues" evidence="1">
    <location>
        <begin position="236"/>
        <end position="251"/>
    </location>
</feature>
<accession>A0A392NSE0</accession>